<dbReference type="GO" id="GO:0000162">
    <property type="term" value="P:L-tryptophan biosynthetic process"/>
    <property type="evidence" value="ECO:0007669"/>
    <property type="project" value="UniProtKB-UniRule"/>
</dbReference>
<dbReference type="HAMAP" id="MF_00135">
    <property type="entry name" value="PRAI"/>
    <property type="match status" value="1"/>
</dbReference>
<evidence type="ECO:0000256" key="7">
    <source>
        <dbReference type="ARBA" id="ARBA00023235"/>
    </source>
</evidence>
<comment type="similarity">
    <text evidence="3 8">Belongs to the TrpF family.</text>
</comment>
<dbReference type="Pfam" id="PF00697">
    <property type="entry name" value="PRAI"/>
    <property type="match status" value="1"/>
</dbReference>
<keyword evidence="6 8" id="KW-0057">Aromatic amino acid biosynthesis</keyword>
<dbReference type="UniPathway" id="UPA00035">
    <property type="reaction ID" value="UER00042"/>
</dbReference>
<name>A0A7C3MA36_ARCFL</name>
<evidence type="ECO:0000313" key="10">
    <source>
        <dbReference type="EMBL" id="HFW32854.1"/>
    </source>
</evidence>
<comment type="pathway">
    <text evidence="2 8">Amino-acid biosynthesis; L-tryptophan biosynthesis; L-tryptophan from chorismate: step 3/5.</text>
</comment>
<comment type="caution">
    <text evidence="10">The sequence shown here is derived from an EMBL/GenBank/DDBJ whole genome shotgun (WGS) entry which is preliminary data.</text>
</comment>
<evidence type="ECO:0000256" key="4">
    <source>
        <dbReference type="ARBA" id="ARBA00022605"/>
    </source>
</evidence>
<dbReference type="PANTHER" id="PTHR42894">
    <property type="entry name" value="N-(5'-PHOSPHORIBOSYL)ANTHRANILATE ISOMERASE"/>
    <property type="match status" value="1"/>
</dbReference>
<dbReference type="SUPFAM" id="SSF51366">
    <property type="entry name" value="Ribulose-phoshate binding barrel"/>
    <property type="match status" value="1"/>
</dbReference>
<dbReference type="NCBIfam" id="NF002304">
    <property type="entry name" value="PRK01222.2-4"/>
    <property type="match status" value="1"/>
</dbReference>
<gene>
    <name evidence="8" type="primary">trpF</name>
    <name evidence="10" type="ORF">ENW66_07920</name>
</gene>
<sequence length="199" mass="22264">MIVKVCGLKNLKELEIVEKYADAAGVVVRSESKRCVTLERAREIISSASIPVFAVSTTTTINEWEEIIAGCECDFIQIHSEILPEDIEKLKDNVTVMKAFIVDRSADEIIREIELYSPHLILLDSGCGSGRRHDWKISREVSKKYSIFLAGGLNPQNVAEAIRVVKPAGVDVSSGVEKDGFKDESLIREFVRRAKNEVW</sequence>
<evidence type="ECO:0000256" key="3">
    <source>
        <dbReference type="ARBA" id="ARBA00007571"/>
    </source>
</evidence>
<feature type="domain" description="N-(5'phosphoribosyl) anthranilate isomerase (PRAI)" evidence="9">
    <location>
        <begin position="3"/>
        <end position="192"/>
    </location>
</feature>
<evidence type="ECO:0000256" key="8">
    <source>
        <dbReference type="HAMAP-Rule" id="MF_00135"/>
    </source>
</evidence>
<reference evidence="10" key="1">
    <citation type="journal article" date="2020" name="mSystems">
        <title>Genome- and Community-Level Interaction Insights into Carbon Utilization and Element Cycling Functions of Hydrothermarchaeota in Hydrothermal Sediment.</title>
        <authorList>
            <person name="Zhou Z."/>
            <person name="Liu Y."/>
            <person name="Xu W."/>
            <person name="Pan J."/>
            <person name="Luo Z.H."/>
            <person name="Li M."/>
        </authorList>
    </citation>
    <scope>NUCLEOTIDE SEQUENCE [LARGE SCALE GENOMIC DNA]</scope>
    <source>
        <strain evidence="10">SpSt-87</strain>
    </source>
</reference>
<evidence type="ECO:0000256" key="5">
    <source>
        <dbReference type="ARBA" id="ARBA00022822"/>
    </source>
</evidence>
<dbReference type="CDD" id="cd00405">
    <property type="entry name" value="PRAI"/>
    <property type="match status" value="1"/>
</dbReference>
<dbReference type="EMBL" id="DTLB01000046">
    <property type="protein sequence ID" value="HFW32854.1"/>
    <property type="molecule type" value="Genomic_DNA"/>
</dbReference>
<dbReference type="EC" id="5.3.1.24" evidence="8"/>
<evidence type="ECO:0000256" key="1">
    <source>
        <dbReference type="ARBA" id="ARBA00001164"/>
    </source>
</evidence>
<keyword evidence="4 8" id="KW-0028">Amino-acid biosynthesis</keyword>
<keyword evidence="5 8" id="KW-0822">Tryptophan biosynthesis</keyword>
<dbReference type="GO" id="GO:0004640">
    <property type="term" value="F:phosphoribosylanthranilate isomerase activity"/>
    <property type="evidence" value="ECO:0007669"/>
    <property type="project" value="UniProtKB-UniRule"/>
</dbReference>
<dbReference type="Gene3D" id="3.20.20.70">
    <property type="entry name" value="Aldolase class I"/>
    <property type="match status" value="1"/>
</dbReference>
<dbReference type="InterPro" id="IPR013785">
    <property type="entry name" value="Aldolase_TIM"/>
</dbReference>
<accession>A0A7C3MA36</accession>
<dbReference type="PANTHER" id="PTHR42894:SF1">
    <property type="entry name" value="N-(5'-PHOSPHORIBOSYL)ANTHRANILATE ISOMERASE"/>
    <property type="match status" value="1"/>
</dbReference>
<dbReference type="InterPro" id="IPR044643">
    <property type="entry name" value="TrpF_fam"/>
</dbReference>
<proteinExistence type="inferred from homology"/>
<organism evidence="10">
    <name type="scientific">Archaeoglobus fulgidus</name>
    <dbReference type="NCBI Taxonomy" id="2234"/>
    <lineage>
        <taxon>Archaea</taxon>
        <taxon>Methanobacteriati</taxon>
        <taxon>Methanobacteriota</taxon>
        <taxon>Archaeoglobi</taxon>
        <taxon>Archaeoglobales</taxon>
        <taxon>Archaeoglobaceae</taxon>
        <taxon>Archaeoglobus</taxon>
    </lineage>
</organism>
<dbReference type="AlphaFoldDB" id="A0A7C3MA36"/>
<evidence type="ECO:0000256" key="6">
    <source>
        <dbReference type="ARBA" id="ARBA00023141"/>
    </source>
</evidence>
<dbReference type="InterPro" id="IPR011060">
    <property type="entry name" value="RibuloseP-bd_barrel"/>
</dbReference>
<evidence type="ECO:0000256" key="2">
    <source>
        <dbReference type="ARBA" id="ARBA00004664"/>
    </source>
</evidence>
<comment type="catalytic activity">
    <reaction evidence="1 8">
        <text>N-(5-phospho-beta-D-ribosyl)anthranilate = 1-(2-carboxyphenylamino)-1-deoxy-D-ribulose 5-phosphate</text>
        <dbReference type="Rhea" id="RHEA:21540"/>
        <dbReference type="ChEBI" id="CHEBI:18277"/>
        <dbReference type="ChEBI" id="CHEBI:58613"/>
        <dbReference type="EC" id="5.3.1.24"/>
    </reaction>
</comment>
<protein>
    <recommendedName>
        <fullName evidence="8">N-(5'-phosphoribosyl)anthranilate isomerase</fullName>
        <shortName evidence="8">PRAI</shortName>
        <ecNumber evidence="8">5.3.1.24</ecNumber>
    </recommendedName>
</protein>
<dbReference type="InterPro" id="IPR001240">
    <property type="entry name" value="PRAI_dom"/>
</dbReference>
<evidence type="ECO:0000259" key="9">
    <source>
        <dbReference type="Pfam" id="PF00697"/>
    </source>
</evidence>
<keyword evidence="7 8" id="KW-0413">Isomerase</keyword>